<reference evidence="2 3" key="1">
    <citation type="submission" date="2019-03" db="EMBL/GenBank/DDBJ databases">
        <title>Genomic Encyclopedia of Type Strains, Phase IV (KMG-IV): sequencing the most valuable type-strain genomes for metagenomic binning, comparative biology and taxonomic classification.</title>
        <authorList>
            <person name="Goeker M."/>
        </authorList>
    </citation>
    <scope>NUCLEOTIDE SEQUENCE [LARGE SCALE GENOMIC DNA]</scope>
    <source>
        <strain evidence="2 3">DSM 100055</strain>
    </source>
</reference>
<dbReference type="PANTHER" id="PTHR30399">
    <property type="entry name" value="UNCHARACTERIZED PROTEIN YGJP"/>
    <property type="match status" value="1"/>
</dbReference>
<keyword evidence="3" id="KW-1185">Reference proteome</keyword>
<evidence type="ECO:0000313" key="3">
    <source>
        <dbReference type="Proteomes" id="UP000294678"/>
    </source>
</evidence>
<dbReference type="Pfam" id="PF01863">
    <property type="entry name" value="YgjP-like"/>
    <property type="match status" value="1"/>
</dbReference>
<evidence type="ECO:0000313" key="2">
    <source>
        <dbReference type="EMBL" id="TDT72328.1"/>
    </source>
</evidence>
<dbReference type="Proteomes" id="UP000294678">
    <property type="component" value="Unassembled WGS sequence"/>
</dbReference>
<dbReference type="CDD" id="cd07344">
    <property type="entry name" value="M48_yhfN_like"/>
    <property type="match status" value="1"/>
</dbReference>
<dbReference type="PANTHER" id="PTHR30399:SF1">
    <property type="entry name" value="UTP PYROPHOSPHATASE"/>
    <property type="match status" value="1"/>
</dbReference>
<organism evidence="2 3">
    <name type="scientific">Hypnocyclicus thermotrophus</name>
    <dbReference type="NCBI Taxonomy" id="1627895"/>
    <lineage>
        <taxon>Bacteria</taxon>
        <taxon>Fusobacteriati</taxon>
        <taxon>Fusobacteriota</taxon>
        <taxon>Fusobacteriia</taxon>
        <taxon>Fusobacteriales</taxon>
        <taxon>Fusobacteriaceae</taxon>
        <taxon>Hypnocyclicus</taxon>
    </lineage>
</organism>
<proteinExistence type="predicted"/>
<dbReference type="InterPro" id="IPR053136">
    <property type="entry name" value="UTP_pyrophosphatase-like"/>
</dbReference>
<dbReference type="AlphaFoldDB" id="A0AA46E0N3"/>
<dbReference type="InterPro" id="IPR002725">
    <property type="entry name" value="YgjP-like_metallopeptidase"/>
</dbReference>
<evidence type="ECO:0000259" key="1">
    <source>
        <dbReference type="Pfam" id="PF01863"/>
    </source>
</evidence>
<dbReference type="RefSeq" id="WP_134111887.1">
    <property type="nucleotide sequence ID" value="NZ_SOBG01000001.1"/>
</dbReference>
<comment type="caution">
    <text evidence="2">The sequence shown here is derived from an EMBL/GenBank/DDBJ whole genome shotgun (WGS) entry which is preliminary data.</text>
</comment>
<dbReference type="Gene3D" id="3.30.2010.10">
    <property type="entry name" value="Metalloproteases ('zincins'), catalytic domain"/>
    <property type="match status" value="1"/>
</dbReference>
<sequence length="227" mass="27542">MEKIINIKGNDIKYKIYKKKKKNISIIIEKNGLVKVNTPKYISNKYIIELIHKKSDWIINKLNNLPKKTYTENNKFYFLGTEYTLVFKDIKEDFILNNMYNHFIINITYVYNSNKIKDLIKNFYLKKSKEYITNRCIIISQNLKLIPIEIRIRNLKRSFGICYSNKKITFNYKIIMCRQDLIDYVIIHELMHLKHMNHSKEFWKDIEKILPNYKKLDKELKTVDIEL</sequence>
<gene>
    <name evidence="2" type="ORF">EV215_0128</name>
</gene>
<dbReference type="EMBL" id="SOBG01000001">
    <property type="protein sequence ID" value="TDT72328.1"/>
    <property type="molecule type" value="Genomic_DNA"/>
</dbReference>
<protein>
    <recommendedName>
        <fullName evidence="1">YgjP-like metallopeptidase domain-containing protein</fullName>
    </recommendedName>
</protein>
<name>A0AA46E0N3_9FUSO</name>
<accession>A0AA46E0N3</accession>
<feature type="domain" description="YgjP-like metallopeptidase" evidence="1">
    <location>
        <begin position="22"/>
        <end position="221"/>
    </location>
</feature>